<comment type="caution">
    <text evidence="2">The sequence shown here is derived from an EMBL/GenBank/DDBJ whole genome shotgun (WGS) entry which is preliminary data.</text>
</comment>
<reference evidence="2 3" key="1">
    <citation type="submission" date="2016-10" db="EMBL/GenBank/DDBJ databases">
        <authorList>
            <person name="Varghese N."/>
            <person name="Submissions S."/>
        </authorList>
    </citation>
    <scope>NUCLEOTIDE SEQUENCE [LARGE SCALE GENOMIC DNA]</scope>
    <source>
        <strain evidence="2 3">PL 12/M</strain>
    </source>
</reference>
<evidence type="ECO:0000313" key="2">
    <source>
        <dbReference type="EMBL" id="SDG16523.1"/>
    </source>
</evidence>
<dbReference type="Proteomes" id="UP000199259">
    <property type="component" value="Unassembled WGS sequence"/>
</dbReference>
<gene>
    <name evidence="2" type="ORF">SAMN04488589_2328</name>
</gene>
<dbReference type="AlphaFoldDB" id="A0A7Z7AYN1"/>
<proteinExistence type="predicted"/>
<accession>A0A7Z7AYN1</accession>
<dbReference type="OrthoDB" id="350500at2157"/>
<dbReference type="SUPFAM" id="SSF159888">
    <property type="entry name" value="YdhG-like"/>
    <property type="match status" value="1"/>
</dbReference>
<dbReference type="InterPro" id="IPR014922">
    <property type="entry name" value="YdhG-like"/>
</dbReference>
<keyword evidence="3" id="KW-1185">Reference proteome</keyword>
<dbReference type="EMBL" id="FNCA01000008">
    <property type="protein sequence ID" value="SDG16523.1"/>
    <property type="molecule type" value="Genomic_DNA"/>
</dbReference>
<sequence length="124" mass="14404">MEKSTSKTEFHNVDEYIAMFPENIQDKLKELRELIREIAPETEEIISYKMPTFRLNGILLHFAAYKNHIGFYPTPSGIAEFKDELSSYKHAKGSVQFPIDEPLPINLIRKMVAFRVKENNAKTN</sequence>
<organism evidence="2 3">
    <name type="scientific">Methanolobus vulcani</name>
    <dbReference type="NCBI Taxonomy" id="38026"/>
    <lineage>
        <taxon>Archaea</taxon>
        <taxon>Methanobacteriati</taxon>
        <taxon>Methanobacteriota</taxon>
        <taxon>Stenosarchaea group</taxon>
        <taxon>Methanomicrobia</taxon>
        <taxon>Methanosarcinales</taxon>
        <taxon>Methanosarcinaceae</taxon>
        <taxon>Methanolobus</taxon>
    </lineage>
</organism>
<dbReference type="Pfam" id="PF08818">
    <property type="entry name" value="DUF1801"/>
    <property type="match status" value="1"/>
</dbReference>
<dbReference type="Gene3D" id="3.90.1150.200">
    <property type="match status" value="1"/>
</dbReference>
<dbReference type="RefSeq" id="WP_091710615.1">
    <property type="nucleotide sequence ID" value="NZ_FNCA01000008.1"/>
</dbReference>
<evidence type="ECO:0000259" key="1">
    <source>
        <dbReference type="Pfam" id="PF08818"/>
    </source>
</evidence>
<evidence type="ECO:0000313" key="3">
    <source>
        <dbReference type="Proteomes" id="UP000199259"/>
    </source>
</evidence>
<protein>
    <submittedName>
        <fullName evidence="2">Uncharacterized conserved protein YdhG, YjbR/CyaY-like superfamily, DUF1801 family</fullName>
    </submittedName>
</protein>
<feature type="domain" description="YdhG-like" evidence="1">
    <location>
        <begin position="25"/>
        <end position="116"/>
    </location>
</feature>
<name>A0A7Z7AYN1_9EURY</name>